<reference evidence="6" key="1">
    <citation type="submission" date="2021-10" db="EMBL/GenBank/DDBJ databases">
        <title>Tropical sea cucumber genome reveals ecological adaptation and Cuvierian tubules defense mechanism.</title>
        <authorList>
            <person name="Chen T."/>
        </authorList>
    </citation>
    <scope>NUCLEOTIDE SEQUENCE</scope>
    <source>
        <strain evidence="6">Nanhai2018</strain>
        <tissue evidence="6">Muscle</tissue>
    </source>
</reference>
<dbReference type="Pfam" id="PF07648">
    <property type="entry name" value="Kazal_2"/>
    <property type="match status" value="2"/>
</dbReference>
<feature type="domain" description="Kazal-like" evidence="5">
    <location>
        <begin position="70"/>
        <end position="121"/>
    </location>
</feature>
<dbReference type="Gene3D" id="3.30.60.30">
    <property type="match status" value="4"/>
</dbReference>
<feature type="domain" description="Kazal-like" evidence="5">
    <location>
        <begin position="176"/>
        <end position="222"/>
    </location>
</feature>
<sequence length="222" mass="24691">MKILILFVATVIITCDAFSRNRKNCPTVCFALYNPVCGSDGETYSNSCELEVQKCLSGDTTLTEVPCRGKRSTEECPEMCTKQYDPVCGSDKVTYSNQCEFLKAQCQDPTLKLKGSGACDRIEKRRAEDCATVCIQLHDPVCGSNEVTYGNQCEFLKAKCQDPTLKLKGRGECDRIDFYCDGPCFGLYDPQCGSDGRTYSNNCFFLKQKICHNPNLTLGKNC</sequence>
<evidence type="ECO:0000256" key="2">
    <source>
        <dbReference type="ARBA" id="ARBA00022900"/>
    </source>
</evidence>
<dbReference type="PANTHER" id="PTHR10913:SF45">
    <property type="entry name" value="FOLLISTATIN, ISOFORM A-RELATED"/>
    <property type="match status" value="1"/>
</dbReference>
<feature type="domain" description="Kazal-like" evidence="5">
    <location>
        <begin position="124"/>
        <end position="175"/>
    </location>
</feature>
<dbReference type="GO" id="GO:0005576">
    <property type="term" value="C:extracellular region"/>
    <property type="evidence" value="ECO:0007669"/>
    <property type="project" value="TreeGrafter"/>
</dbReference>
<dbReference type="PANTHER" id="PTHR10913">
    <property type="entry name" value="FOLLISTATIN-RELATED"/>
    <property type="match status" value="1"/>
</dbReference>
<dbReference type="CDD" id="cd00104">
    <property type="entry name" value="KAZAL_FS"/>
    <property type="match status" value="4"/>
</dbReference>
<protein>
    <submittedName>
        <fullName evidence="6">Four-domain proteases inhibitor</fullName>
    </submittedName>
</protein>
<feature type="signal peptide" evidence="4">
    <location>
        <begin position="1"/>
        <end position="17"/>
    </location>
</feature>
<evidence type="ECO:0000259" key="5">
    <source>
        <dbReference type="PROSITE" id="PS51465"/>
    </source>
</evidence>
<gene>
    <name evidence="6" type="ORF">HOLleu_19932</name>
</gene>
<dbReference type="EMBL" id="JAIZAY010000009">
    <property type="protein sequence ID" value="KAJ8036066.1"/>
    <property type="molecule type" value="Genomic_DNA"/>
</dbReference>
<evidence type="ECO:0000313" key="7">
    <source>
        <dbReference type="Proteomes" id="UP001152320"/>
    </source>
</evidence>
<keyword evidence="1" id="KW-0646">Protease inhibitor</keyword>
<accession>A0A9Q1C110</accession>
<dbReference type="SMART" id="SM00280">
    <property type="entry name" value="KAZAL"/>
    <property type="match status" value="4"/>
</dbReference>
<evidence type="ECO:0000256" key="1">
    <source>
        <dbReference type="ARBA" id="ARBA00022690"/>
    </source>
</evidence>
<keyword evidence="2" id="KW-0722">Serine protease inhibitor</keyword>
<dbReference type="InterPro" id="IPR050653">
    <property type="entry name" value="Prot_Inhib_GrowthFact_Antg"/>
</dbReference>
<dbReference type="PROSITE" id="PS51465">
    <property type="entry name" value="KAZAL_2"/>
    <property type="match status" value="4"/>
</dbReference>
<dbReference type="OrthoDB" id="9972772at2759"/>
<dbReference type="SUPFAM" id="SSF100895">
    <property type="entry name" value="Kazal-type serine protease inhibitors"/>
    <property type="match status" value="4"/>
</dbReference>
<feature type="domain" description="Kazal-like" evidence="5">
    <location>
        <begin position="19"/>
        <end position="69"/>
    </location>
</feature>
<keyword evidence="4" id="KW-0732">Signal</keyword>
<evidence type="ECO:0000256" key="3">
    <source>
        <dbReference type="ARBA" id="ARBA00023157"/>
    </source>
</evidence>
<comment type="caution">
    <text evidence="6">The sequence shown here is derived from an EMBL/GenBank/DDBJ whole genome shotgun (WGS) entry which is preliminary data.</text>
</comment>
<evidence type="ECO:0000313" key="6">
    <source>
        <dbReference type="EMBL" id="KAJ8036066.1"/>
    </source>
</evidence>
<name>A0A9Q1C110_HOLLE</name>
<keyword evidence="3" id="KW-1015">Disulfide bond</keyword>
<evidence type="ECO:0000256" key="4">
    <source>
        <dbReference type="SAM" id="SignalP"/>
    </source>
</evidence>
<dbReference type="InterPro" id="IPR036058">
    <property type="entry name" value="Kazal_dom_sf"/>
</dbReference>
<dbReference type="InterPro" id="IPR002350">
    <property type="entry name" value="Kazal_dom"/>
</dbReference>
<feature type="chain" id="PRO_5040455954" evidence="4">
    <location>
        <begin position="18"/>
        <end position="222"/>
    </location>
</feature>
<dbReference type="AlphaFoldDB" id="A0A9Q1C110"/>
<proteinExistence type="predicted"/>
<keyword evidence="7" id="KW-1185">Reference proteome</keyword>
<dbReference type="Proteomes" id="UP001152320">
    <property type="component" value="Chromosome 9"/>
</dbReference>
<organism evidence="6 7">
    <name type="scientific">Holothuria leucospilota</name>
    <name type="common">Black long sea cucumber</name>
    <name type="synonym">Mertensiothuria leucospilota</name>
    <dbReference type="NCBI Taxonomy" id="206669"/>
    <lineage>
        <taxon>Eukaryota</taxon>
        <taxon>Metazoa</taxon>
        <taxon>Echinodermata</taxon>
        <taxon>Eleutherozoa</taxon>
        <taxon>Echinozoa</taxon>
        <taxon>Holothuroidea</taxon>
        <taxon>Aspidochirotacea</taxon>
        <taxon>Aspidochirotida</taxon>
        <taxon>Holothuriidae</taxon>
        <taxon>Holothuria</taxon>
    </lineage>
</organism>
<dbReference type="Pfam" id="PF00050">
    <property type="entry name" value="Kazal_1"/>
    <property type="match status" value="2"/>
</dbReference>